<feature type="compositionally biased region" description="Low complexity" evidence="1">
    <location>
        <begin position="92"/>
        <end position="102"/>
    </location>
</feature>
<comment type="caution">
    <text evidence="2">The sequence shown here is derived from an EMBL/GenBank/DDBJ whole genome shotgun (WGS) entry which is preliminary data.</text>
</comment>
<sequence>MARSYQGREIPHTSNITLVSLAMFFNETSLNNHHLLFPSTANTQAPKGVRFRRTPLESLGPEQGNTQTSIDAFFQRIPLEPLKSEREMLKYPTFSSTTPRTTRILREQEHFSSGLQASCE</sequence>
<keyword evidence="3" id="KW-1185">Reference proteome</keyword>
<gene>
    <name evidence="2" type="ORF">CR513_23136</name>
</gene>
<reference evidence="2" key="1">
    <citation type="submission" date="2018-05" db="EMBL/GenBank/DDBJ databases">
        <title>Draft genome of Mucuna pruriens seed.</title>
        <authorList>
            <person name="Nnadi N.E."/>
            <person name="Vos R."/>
            <person name="Hasami M.H."/>
            <person name="Devisetty U.K."/>
            <person name="Aguiy J.C."/>
        </authorList>
    </citation>
    <scope>NUCLEOTIDE SEQUENCE [LARGE SCALE GENOMIC DNA]</scope>
    <source>
        <strain evidence="2">JCA_2017</strain>
    </source>
</reference>
<dbReference type="AlphaFoldDB" id="A0A371GVA3"/>
<feature type="non-terminal residue" evidence="2">
    <location>
        <position position="1"/>
    </location>
</feature>
<evidence type="ECO:0000313" key="2">
    <source>
        <dbReference type="EMBL" id="RDX94482.1"/>
    </source>
</evidence>
<feature type="region of interest" description="Disordered" evidence="1">
    <location>
        <begin position="90"/>
        <end position="120"/>
    </location>
</feature>
<accession>A0A371GVA3</accession>
<feature type="compositionally biased region" description="Polar residues" evidence="1">
    <location>
        <begin position="111"/>
        <end position="120"/>
    </location>
</feature>
<organism evidence="2 3">
    <name type="scientific">Mucuna pruriens</name>
    <name type="common">Velvet bean</name>
    <name type="synonym">Dolichos pruriens</name>
    <dbReference type="NCBI Taxonomy" id="157652"/>
    <lineage>
        <taxon>Eukaryota</taxon>
        <taxon>Viridiplantae</taxon>
        <taxon>Streptophyta</taxon>
        <taxon>Embryophyta</taxon>
        <taxon>Tracheophyta</taxon>
        <taxon>Spermatophyta</taxon>
        <taxon>Magnoliopsida</taxon>
        <taxon>eudicotyledons</taxon>
        <taxon>Gunneridae</taxon>
        <taxon>Pentapetalae</taxon>
        <taxon>rosids</taxon>
        <taxon>fabids</taxon>
        <taxon>Fabales</taxon>
        <taxon>Fabaceae</taxon>
        <taxon>Papilionoideae</taxon>
        <taxon>50 kb inversion clade</taxon>
        <taxon>NPAAA clade</taxon>
        <taxon>indigoferoid/millettioid clade</taxon>
        <taxon>Phaseoleae</taxon>
        <taxon>Mucuna</taxon>
    </lineage>
</organism>
<name>A0A371GVA3_MUCPR</name>
<dbReference type="EMBL" id="QJKJ01004366">
    <property type="protein sequence ID" value="RDX94482.1"/>
    <property type="molecule type" value="Genomic_DNA"/>
</dbReference>
<protein>
    <submittedName>
        <fullName evidence="2">Uncharacterized protein</fullName>
    </submittedName>
</protein>
<proteinExistence type="predicted"/>
<evidence type="ECO:0000313" key="3">
    <source>
        <dbReference type="Proteomes" id="UP000257109"/>
    </source>
</evidence>
<evidence type="ECO:0000256" key="1">
    <source>
        <dbReference type="SAM" id="MobiDB-lite"/>
    </source>
</evidence>
<dbReference type="Proteomes" id="UP000257109">
    <property type="component" value="Unassembled WGS sequence"/>
</dbReference>